<dbReference type="CDD" id="cd00737">
    <property type="entry name" value="lyz_endolysin_autolysin"/>
    <property type="match status" value="1"/>
</dbReference>
<evidence type="ECO:0000256" key="7">
    <source>
        <dbReference type="RuleBase" id="RU003788"/>
    </source>
</evidence>
<dbReference type="GO" id="GO:0009253">
    <property type="term" value="P:peptidoglycan catabolic process"/>
    <property type="evidence" value="ECO:0007669"/>
    <property type="project" value="InterPro"/>
</dbReference>
<evidence type="ECO:0000256" key="3">
    <source>
        <dbReference type="ARBA" id="ARBA00022638"/>
    </source>
</evidence>
<keyword evidence="5" id="KW-1035">Host cytoplasm</keyword>
<dbReference type="InterPro" id="IPR023347">
    <property type="entry name" value="Lysozyme_dom_sf"/>
</dbReference>
<dbReference type="InterPro" id="IPR023346">
    <property type="entry name" value="Lysozyme-like_dom_sf"/>
</dbReference>
<keyword evidence="2 7" id="KW-0929">Antimicrobial</keyword>
<keyword evidence="3 7" id="KW-0081">Bacteriolytic enzyme</keyword>
<dbReference type="STRING" id="1035707.SAMN05216552_101037"/>
<dbReference type="GO" id="GO:0042742">
    <property type="term" value="P:defense response to bacterium"/>
    <property type="evidence" value="ECO:0007669"/>
    <property type="project" value="UniProtKB-KW"/>
</dbReference>
<dbReference type="EMBL" id="FPBO01000010">
    <property type="protein sequence ID" value="SFU79875.1"/>
    <property type="molecule type" value="Genomic_DNA"/>
</dbReference>
<dbReference type="InterPro" id="IPR051018">
    <property type="entry name" value="Bacteriophage_GH24"/>
</dbReference>
<dbReference type="SUPFAM" id="SSF53955">
    <property type="entry name" value="Lysozyme-like"/>
    <property type="match status" value="1"/>
</dbReference>
<dbReference type="EC" id="3.2.1.17" evidence="7"/>
<name>A0A1I7J3V8_9BURK</name>
<sequence length="158" mass="17106">MTMAENDHPEALLAALALIRRFEGCRLRAYQDVAGVWTIGWGETLDVRPGMVWTRGEADARLLARVAEFMLAVLRRCPALHLEPPPRLAACTSLAYNIGVGAFGASSVCRRLMNGDGAGAADGFLLWNKAGGRVVAGLARRREAERALYLSCDDAHIV</sequence>
<dbReference type="PANTHER" id="PTHR38107">
    <property type="match status" value="1"/>
</dbReference>
<comment type="catalytic activity">
    <reaction evidence="1 7">
        <text>Hydrolysis of (1-&gt;4)-beta-linkages between N-acetylmuramic acid and N-acetyl-D-glucosamine residues in a peptidoglycan and between N-acetyl-D-glucosamine residues in chitodextrins.</text>
        <dbReference type="EC" id="3.2.1.17"/>
    </reaction>
</comment>
<comment type="similarity">
    <text evidence="7">Belongs to the glycosyl hydrolase 24 family.</text>
</comment>
<dbReference type="Pfam" id="PF00959">
    <property type="entry name" value="Phage_lysozyme"/>
    <property type="match status" value="1"/>
</dbReference>
<reference evidence="9" key="1">
    <citation type="submission" date="2016-10" db="EMBL/GenBank/DDBJ databases">
        <authorList>
            <person name="Varghese N."/>
            <person name="Submissions S."/>
        </authorList>
    </citation>
    <scope>NUCLEOTIDE SEQUENCE [LARGE SCALE GENOMIC DNA]</scope>
    <source>
        <strain evidence="9">CGMCC 1.11014</strain>
    </source>
</reference>
<keyword evidence="9" id="KW-1185">Reference proteome</keyword>
<dbReference type="PANTHER" id="PTHR38107:SF3">
    <property type="entry name" value="LYSOZYME RRRD-RELATED"/>
    <property type="match status" value="1"/>
</dbReference>
<dbReference type="InterPro" id="IPR033907">
    <property type="entry name" value="Endolysin_autolysin"/>
</dbReference>
<evidence type="ECO:0000313" key="8">
    <source>
        <dbReference type="EMBL" id="SFU79875.1"/>
    </source>
</evidence>
<evidence type="ECO:0000256" key="5">
    <source>
        <dbReference type="ARBA" id="ARBA00023200"/>
    </source>
</evidence>
<dbReference type="InterPro" id="IPR002196">
    <property type="entry name" value="Glyco_hydro_24"/>
</dbReference>
<evidence type="ECO:0000256" key="6">
    <source>
        <dbReference type="ARBA" id="ARBA00023295"/>
    </source>
</evidence>
<dbReference type="AlphaFoldDB" id="A0A1I7J3V8"/>
<dbReference type="Proteomes" id="UP000199391">
    <property type="component" value="Unassembled WGS sequence"/>
</dbReference>
<organism evidence="8 9">
    <name type="scientific">Pseudoduganella namucuonensis</name>
    <dbReference type="NCBI Taxonomy" id="1035707"/>
    <lineage>
        <taxon>Bacteria</taxon>
        <taxon>Pseudomonadati</taxon>
        <taxon>Pseudomonadota</taxon>
        <taxon>Betaproteobacteria</taxon>
        <taxon>Burkholderiales</taxon>
        <taxon>Oxalobacteraceae</taxon>
        <taxon>Telluria group</taxon>
        <taxon>Pseudoduganella</taxon>
    </lineage>
</organism>
<dbReference type="HAMAP" id="MF_04110">
    <property type="entry name" value="ENDOLYSIN_T4"/>
    <property type="match status" value="1"/>
</dbReference>
<dbReference type="Gene3D" id="1.10.530.40">
    <property type="match status" value="1"/>
</dbReference>
<proteinExistence type="inferred from homology"/>
<dbReference type="GO" id="GO:0003796">
    <property type="term" value="F:lysozyme activity"/>
    <property type="evidence" value="ECO:0007669"/>
    <property type="project" value="UniProtKB-EC"/>
</dbReference>
<dbReference type="GO" id="GO:0031640">
    <property type="term" value="P:killing of cells of another organism"/>
    <property type="evidence" value="ECO:0007669"/>
    <property type="project" value="UniProtKB-KW"/>
</dbReference>
<gene>
    <name evidence="8" type="ORF">SAMN05216552_101037</name>
</gene>
<evidence type="ECO:0000313" key="9">
    <source>
        <dbReference type="Proteomes" id="UP000199391"/>
    </source>
</evidence>
<dbReference type="InterPro" id="IPR034690">
    <property type="entry name" value="Endolysin_T4_type"/>
</dbReference>
<evidence type="ECO:0000256" key="2">
    <source>
        <dbReference type="ARBA" id="ARBA00022529"/>
    </source>
</evidence>
<dbReference type="GO" id="GO:0016998">
    <property type="term" value="P:cell wall macromolecule catabolic process"/>
    <property type="evidence" value="ECO:0007669"/>
    <property type="project" value="InterPro"/>
</dbReference>
<accession>A0A1I7J3V8</accession>
<keyword evidence="4 7" id="KW-0378">Hydrolase</keyword>
<evidence type="ECO:0000256" key="1">
    <source>
        <dbReference type="ARBA" id="ARBA00000632"/>
    </source>
</evidence>
<protein>
    <recommendedName>
        <fullName evidence="7">Lysozyme</fullName>
        <ecNumber evidence="7">3.2.1.17</ecNumber>
    </recommendedName>
</protein>
<keyword evidence="6 7" id="KW-0326">Glycosidase</keyword>
<evidence type="ECO:0000256" key="4">
    <source>
        <dbReference type="ARBA" id="ARBA00022801"/>
    </source>
</evidence>